<evidence type="ECO:0000313" key="1">
    <source>
        <dbReference type="Ensembl" id="ENSCSRP00000016789.1"/>
    </source>
</evidence>
<sequence>PHSKSSWLTLFRCYCLPPAGRPRGSAPSPSSPRLLPAAISWLVAFRSQEEGAKTQRLTAPDQLHAVNTEGVKPMDSVLEDRCLYLRPVKVWNATSLQTDSLAPPLPLSPSWARRSPDPFVLQHL</sequence>
<organism evidence="1 2">
    <name type="scientific">Chelydra serpentina</name>
    <name type="common">Snapping turtle</name>
    <name type="synonym">Testudo serpentina</name>
    <dbReference type="NCBI Taxonomy" id="8475"/>
    <lineage>
        <taxon>Eukaryota</taxon>
        <taxon>Metazoa</taxon>
        <taxon>Chordata</taxon>
        <taxon>Craniata</taxon>
        <taxon>Vertebrata</taxon>
        <taxon>Euteleostomi</taxon>
        <taxon>Archelosauria</taxon>
        <taxon>Testudinata</taxon>
        <taxon>Testudines</taxon>
        <taxon>Cryptodira</taxon>
        <taxon>Durocryptodira</taxon>
        <taxon>Americhelydia</taxon>
        <taxon>Chelydroidea</taxon>
        <taxon>Chelydridae</taxon>
        <taxon>Chelydra</taxon>
    </lineage>
</organism>
<name>A0A8C3SLZ6_CHESE</name>
<dbReference type="Ensembl" id="ENSCSRT00000017558.1">
    <property type="protein sequence ID" value="ENSCSRP00000016789.1"/>
    <property type="gene ID" value="ENSCSRG00000012855.1"/>
</dbReference>
<reference evidence="1" key="1">
    <citation type="submission" date="2025-08" db="UniProtKB">
        <authorList>
            <consortium name="Ensembl"/>
        </authorList>
    </citation>
    <scope>IDENTIFICATION</scope>
</reference>
<protein>
    <submittedName>
        <fullName evidence="1">Uncharacterized protein</fullName>
    </submittedName>
</protein>
<reference evidence="1" key="2">
    <citation type="submission" date="2025-09" db="UniProtKB">
        <authorList>
            <consortium name="Ensembl"/>
        </authorList>
    </citation>
    <scope>IDENTIFICATION</scope>
</reference>
<accession>A0A8C3SLZ6</accession>
<proteinExistence type="predicted"/>
<evidence type="ECO:0000313" key="2">
    <source>
        <dbReference type="Proteomes" id="UP000694403"/>
    </source>
</evidence>
<dbReference type="Proteomes" id="UP000694403">
    <property type="component" value="Unplaced"/>
</dbReference>
<keyword evidence="2" id="KW-1185">Reference proteome</keyword>
<dbReference type="AlphaFoldDB" id="A0A8C3SLZ6"/>